<comment type="caution">
    <text evidence="2">The sequence shown here is derived from an EMBL/GenBank/DDBJ whole genome shotgun (WGS) entry which is preliminary data.</text>
</comment>
<organism evidence="2 3">
    <name type="scientific">Purpureocillium lilacinum</name>
    <name type="common">Paecilomyces lilacinus</name>
    <dbReference type="NCBI Taxonomy" id="33203"/>
    <lineage>
        <taxon>Eukaryota</taxon>
        <taxon>Fungi</taxon>
        <taxon>Dikarya</taxon>
        <taxon>Ascomycota</taxon>
        <taxon>Pezizomycotina</taxon>
        <taxon>Sordariomycetes</taxon>
        <taxon>Hypocreomycetidae</taxon>
        <taxon>Hypocreales</taxon>
        <taxon>Ophiocordycipitaceae</taxon>
        <taxon>Purpureocillium</taxon>
    </lineage>
</organism>
<sequence>MHARRAAAAARPGQPNPRAANTHKPLDRISYGEADIPLFSVTTRKTKQPLLANGRPDKGGLRRRVSSRMSLPPPNGRLGEAKRWPALKRNERPYNRRRGPRPNNQAGSTPPSSHSAYYTSHCTKWRRPYRRRELGEQKGAREVSRRRLAFQHASGERPTGVFARWAPVFMAGTPPPPPRGLRAAKRCVGQGALAGASNLDF</sequence>
<evidence type="ECO:0000313" key="3">
    <source>
        <dbReference type="Proteomes" id="UP001287286"/>
    </source>
</evidence>
<dbReference type="EMBL" id="JAWRVI010000013">
    <property type="protein sequence ID" value="KAK4091049.1"/>
    <property type="molecule type" value="Genomic_DNA"/>
</dbReference>
<keyword evidence="3" id="KW-1185">Reference proteome</keyword>
<evidence type="ECO:0000256" key="1">
    <source>
        <dbReference type="SAM" id="MobiDB-lite"/>
    </source>
</evidence>
<reference evidence="2 3" key="1">
    <citation type="journal article" date="2024" name="Microbiol. Resour. Announc.">
        <title>Genome annotations for the ascomycete fungi Trichoderma harzianum, Trichoderma aggressivum, and Purpureocillium lilacinum.</title>
        <authorList>
            <person name="Beijen E.P.W."/>
            <person name="Ohm R.A."/>
        </authorList>
    </citation>
    <scope>NUCLEOTIDE SEQUENCE [LARGE SCALE GENOMIC DNA]</scope>
    <source>
        <strain evidence="2 3">CBS 150709</strain>
    </source>
</reference>
<evidence type="ECO:0000313" key="2">
    <source>
        <dbReference type="EMBL" id="KAK4091049.1"/>
    </source>
</evidence>
<proteinExistence type="predicted"/>
<dbReference type="Proteomes" id="UP001287286">
    <property type="component" value="Unassembled WGS sequence"/>
</dbReference>
<accession>A0ABR0C3W9</accession>
<name>A0ABR0C3W9_PURLI</name>
<protein>
    <submittedName>
        <fullName evidence="2">Uncharacterized protein</fullName>
    </submittedName>
</protein>
<feature type="compositionally biased region" description="Polar residues" evidence="1">
    <location>
        <begin position="105"/>
        <end position="121"/>
    </location>
</feature>
<feature type="region of interest" description="Disordered" evidence="1">
    <location>
        <begin position="1"/>
        <end position="121"/>
    </location>
</feature>
<feature type="compositionally biased region" description="Basic and acidic residues" evidence="1">
    <location>
        <begin position="79"/>
        <end position="94"/>
    </location>
</feature>
<feature type="compositionally biased region" description="Low complexity" evidence="1">
    <location>
        <begin position="1"/>
        <end position="20"/>
    </location>
</feature>
<gene>
    <name evidence="2" type="ORF">Purlil1_4629</name>
</gene>